<comment type="caution">
    <text evidence="2">The sequence shown here is derived from an EMBL/GenBank/DDBJ whole genome shotgun (WGS) entry which is preliminary data.</text>
</comment>
<dbReference type="InterPro" id="IPR001810">
    <property type="entry name" value="F-box_dom"/>
</dbReference>
<dbReference type="SUPFAM" id="SSF52047">
    <property type="entry name" value="RNI-like"/>
    <property type="match status" value="1"/>
</dbReference>
<organism evidence="2 3">
    <name type="scientific">Eragrostis curvula</name>
    <name type="common">weeping love grass</name>
    <dbReference type="NCBI Taxonomy" id="38414"/>
    <lineage>
        <taxon>Eukaryota</taxon>
        <taxon>Viridiplantae</taxon>
        <taxon>Streptophyta</taxon>
        <taxon>Embryophyta</taxon>
        <taxon>Tracheophyta</taxon>
        <taxon>Spermatophyta</taxon>
        <taxon>Magnoliopsida</taxon>
        <taxon>Liliopsida</taxon>
        <taxon>Poales</taxon>
        <taxon>Poaceae</taxon>
        <taxon>PACMAD clade</taxon>
        <taxon>Chloridoideae</taxon>
        <taxon>Eragrostideae</taxon>
        <taxon>Eragrostidinae</taxon>
        <taxon>Eragrostis</taxon>
    </lineage>
</organism>
<dbReference type="OrthoDB" id="617321at2759"/>
<dbReference type="InterPro" id="IPR032675">
    <property type="entry name" value="LRR_dom_sf"/>
</dbReference>
<dbReference type="InterPro" id="IPR055357">
    <property type="entry name" value="LRR_At1g61320_AtMIF1"/>
</dbReference>
<reference evidence="2 3" key="1">
    <citation type="journal article" date="2019" name="Sci. Rep.">
        <title>A high-quality genome of Eragrostis curvula grass provides insights into Poaceae evolution and supports new strategies to enhance forage quality.</title>
        <authorList>
            <person name="Carballo J."/>
            <person name="Santos B.A.C.M."/>
            <person name="Zappacosta D."/>
            <person name="Garbus I."/>
            <person name="Selva J.P."/>
            <person name="Gallo C.A."/>
            <person name="Diaz A."/>
            <person name="Albertini E."/>
            <person name="Caccamo M."/>
            <person name="Echenique V."/>
        </authorList>
    </citation>
    <scope>NUCLEOTIDE SEQUENCE [LARGE SCALE GENOMIC DNA]</scope>
    <source>
        <strain evidence="3">cv. Victoria</strain>
        <tissue evidence="2">Leaf</tissue>
    </source>
</reference>
<dbReference type="PANTHER" id="PTHR35545:SF16">
    <property type="entry name" value="OS07G0554800 PROTEIN"/>
    <property type="match status" value="1"/>
</dbReference>
<protein>
    <recommendedName>
        <fullName evidence="1">F-box domain-containing protein</fullName>
    </recommendedName>
</protein>
<evidence type="ECO:0000259" key="1">
    <source>
        <dbReference type="PROSITE" id="PS50181"/>
    </source>
</evidence>
<dbReference type="AlphaFoldDB" id="A0A5J9VIP5"/>
<dbReference type="SUPFAM" id="SSF81383">
    <property type="entry name" value="F-box domain"/>
    <property type="match status" value="1"/>
</dbReference>
<feature type="domain" description="F-box" evidence="1">
    <location>
        <begin position="38"/>
        <end position="74"/>
    </location>
</feature>
<dbReference type="InterPro" id="IPR053781">
    <property type="entry name" value="F-box_AtFBL13-like"/>
</dbReference>
<dbReference type="Proteomes" id="UP000324897">
    <property type="component" value="Unassembled WGS sequence"/>
</dbReference>
<feature type="non-terminal residue" evidence="2">
    <location>
        <position position="1"/>
    </location>
</feature>
<dbReference type="Gramene" id="TVU35431">
    <property type="protein sequence ID" value="TVU35431"/>
    <property type="gene ID" value="EJB05_17320"/>
</dbReference>
<name>A0A5J9VIP5_9POAL</name>
<proteinExistence type="predicted"/>
<dbReference type="Pfam" id="PF23622">
    <property type="entry name" value="LRR_At1g61320_AtMIF1"/>
    <property type="match status" value="1"/>
</dbReference>
<dbReference type="Gene3D" id="3.80.10.10">
    <property type="entry name" value="Ribonuclease Inhibitor"/>
    <property type="match status" value="1"/>
</dbReference>
<dbReference type="InterPro" id="IPR036047">
    <property type="entry name" value="F-box-like_dom_sf"/>
</dbReference>
<dbReference type="Pfam" id="PF00646">
    <property type="entry name" value="F-box"/>
    <property type="match status" value="1"/>
</dbReference>
<dbReference type="EMBL" id="RWGY01000009">
    <property type="protein sequence ID" value="TVU35431.1"/>
    <property type="molecule type" value="Genomic_DNA"/>
</dbReference>
<sequence length="326" mass="37874">MEAPSKRRRRPAKTAGARKRTRCYDGKYLCRDHEETSSDRISELPDHLLATILGHLDTRSSAATSVLARRWRYLWKSVPRLRFSCHDAMQPTYVRRFVRAHKYAFVKPSLCQWRRQVRVSDERLSRLINRHKSRIFERSLSGFLRASGYDCETSNNTRIVSLVLNCYMKDRYAKLIDQLLRLAICHGVEDLKILEQHWETILLQQALVPISSLYIYLFAGSTGSSLMKLKLGECTLNVPLGFSGFKSLVEISFDRMYISEEMIQTLLENCPTLRSFHLNSCLGITNLKIDSKRLELRELIVNNCSWITYIELAAPKLQRFRYTGNA</sequence>
<dbReference type="PANTHER" id="PTHR35545">
    <property type="entry name" value="F-BOX DOMAIN-CONTAINING PROTEIN"/>
    <property type="match status" value="1"/>
</dbReference>
<accession>A0A5J9VIP5</accession>
<gene>
    <name evidence="2" type="ORF">EJB05_17320</name>
</gene>
<dbReference type="CDD" id="cd22160">
    <property type="entry name" value="F-box_AtFBL13-like"/>
    <property type="match status" value="1"/>
</dbReference>
<dbReference type="Gene3D" id="1.20.1280.50">
    <property type="match status" value="1"/>
</dbReference>
<keyword evidence="3" id="KW-1185">Reference proteome</keyword>
<evidence type="ECO:0000313" key="3">
    <source>
        <dbReference type="Proteomes" id="UP000324897"/>
    </source>
</evidence>
<dbReference type="PROSITE" id="PS50181">
    <property type="entry name" value="FBOX"/>
    <property type="match status" value="1"/>
</dbReference>
<evidence type="ECO:0000313" key="2">
    <source>
        <dbReference type="EMBL" id="TVU35431.1"/>
    </source>
</evidence>